<evidence type="ECO:0000313" key="2">
    <source>
        <dbReference type="Proteomes" id="UP000324222"/>
    </source>
</evidence>
<reference evidence="1 2" key="1">
    <citation type="submission" date="2019-05" db="EMBL/GenBank/DDBJ databases">
        <title>Another draft genome of Portunus trituberculatus and its Hox gene families provides insights of decapod evolution.</title>
        <authorList>
            <person name="Jeong J.-H."/>
            <person name="Song I."/>
            <person name="Kim S."/>
            <person name="Choi T."/>
            <person name="Kim D."/>
            <person name="Ryu S."/>
            <person name="Kim W."/>
        </authorList>
    </citation>
    <scope>NUCLEOTIDE SEQUENCE [LARGE SCALE GENOMIC DNA]</scope>
    <source>
        <tissue evidence="1">Muscle</tissue>
    </source>
</reference>
<evidence type="ECO:0000313" key="1">
    <source>
        <dbReference type="EMBL" id="MPC85837.1"/>
    </source>
</evidence>
<dbReference type="AlphaFoldDB" id="A0A5B7IWM8"/>
<proteinExistence type="predicted"/>
<keyword evidence="2" id="KW-1185">Reference proteome</keyword>
<dbReference type="Proteomes" id="UP000324222">
    <property type="component" value="Unassembled WGS sequence"/>
</dbReference>
<organism evidence="1 2">
    <name type="scientific">Portunus trituberculatus</name>
    <name type="common">Swimming crab</name>
    <name type="synonym">Neptunus trituberculatus</name>
    <dbReference type="NCBI Taxonomy" id="210409"/>
    <lineage>
        <taxon>Eukaryota</taxon>
        <taxon>Metazoa</taxon>
        <taxon>Ecdysozoa</taxon>
        <taxon>Arthropoda</taxon>
        <taxon>Crustacea</taxon>
        <taxon>Multicrustacea</taxon>
        <taxon>Malacostraca</taxon>
        <taxon>Eumalacostraca</taxon>
        <taxon>Eucarida</taxon>
        <taxon>Decapoda</taxon>
        <taxon>Pleocyemata</taxon>
        <taxon>Brachyura</taxon>
        <taxon>Eubrachyura</taxon>
        <taxon>Portunoidea</taxon>
        <taxon>Portunidae</taxon>
        <taxon>Portuninae</taxon>
        <taxon>Portunus</taxon>
    </lineage>
</organism>
<name>A0A5B7IWM8_PORTR</name>
<accession>A0A5B7IWM8</accession>
<comment type="caution">
    <text evidence="1">The sequence shown here is derived from an EMBL/GenBank/DDBJ whole genome shotgun (WGS) entry which is preliminary data.</text>
</comment>
<sequence length="111" mass="12384">MASNDEDLCTSHADFAVICSFVEKFGEKLGLTLPNIGELQSSLEDTDNGDGISPTNNQADVRPEIYLLPARFKGFHHLNGRENIGDTKLKQIMVRKHCTHCQTSVLEYLMC</sequence>
<dbReference type="EMBL" id="VSRR010069737">
    <property type="protein sequence ID" value="MPC85837.1"/>
    <property type="molecule type" value="Genomic_DNA"/>
</dbReference>
<gene>
    <name evidence="1" type="ORF">E2C01_080635</name>
</gene>
<protein>
    <submittedName>
        <fullName evidence="1">Uncharacterized protein</fullName>
    </submittedName>
</protein>
<dbReference type="OrthoDB" id="10055895at2759"/>